<accession>A0A9W7ZXM2</accession>
<feature type="region of interest" description="Disordered" evidence="8">
    <location>
        <begin position="1539"/>
        <end position="1569"/>
    </location>
</feature>
<feature type="compositionally biased region" description="Low complexity" evidence="8">
    <location>
        <begin position="79"/>
        <end position="112"/>
    </location>
</feature>
<organism evidence="9 10">
    <name type="scientific">Mycoemilia scoparia</name>
    <dbReference type="NCBI Taxonomy" id="417184"/>
    <lineage>
        <taxon>Eukaryota</taxon>
        <taxon>Fungi</taxon>
        <taxon>Fungi incertae sedis</taxon>
        <taxon>Zoopagomycota</taxon>
        <taxon>Kickxellomycotina</taxon>
        <taxon>Kickxellomycetes</taxon>
        <taxon>Kickxellales</taxon>
        <taxon>Kickxellaceae</taxon>
        <taxon>Mycoemilia</taxon>
    </lineage>
</organism>
<evidence type="ECO:0000256" key="6">
    <source>
        <dbReference type="ARBA" id="ARBA00023306"/>
    </source>
</evidence>
<feature type="compositionally biased region" description="Polar residues" evidence="8">
    <location>
        <begin position="292"/>
        <end position="327"/>
    </location>
</feature>
<dbReference type="GO" id="GO:0005680">
    <property type="term" value="C:anaphase-promoting complex"/>
    <property type="evidence" value="ECO:0007669"/>
    <property type="project" value="TreeGrafter"/>
</dbReference>
<keyword evidence="5 7" id="KW-0802">TPR repeat</keyword>
<evidence type="ECO:0000256" key="8">
    <source>
        <dbReference type="SAM" id="MobiDB-lite"/>
    </source>
</evidence>
<feature type="repeat" description="TPR" evidence="7">
    <location>
        <begin position="1347"/>
        <end position="1380"/>
    </location>
</feature>
<evidence type="ECO:0000313" key="9">
    <source>
        <dbReference type="EMBL" id="KAJ1915355.1"/>
    </source>
</evidence>
<evidence type="ECO:0000256" key="1">
    <source>
        <dbReference type="ARBA" id="ARBA00022618"/>
    </source>
</evidence>
<dbReference type="Pfam" id="PF13181">
    <property type="entry name" value="TPR_8"/>
    <property type="match status" value="1"/>
</dbReference>
<feature type="region of interest" description="Disordered" evidence="8">
    <location>
        <begin position="1672"/>
        <end position="1715"/>
    </location>
</feature>
<feature type="region of interest" description="Disordered" evidence="8">
    <location>
        <begin position="270"/>
        <end position="373"/>
    </location>
</feature>
<dbReference type="SUPFAM" id="SSF48452">
    <property type="entry name" value="TPR-like"/>
    <property type="match status" value="1"/>
</dbReference>
<feature type="compositionally biased region" description="Low complexity" evidence="8">
    <location>
        <begin position="346"/>
        <end position="357"/>
    </location>
</feature>
<feature type="region of interest" description="Disordered" evidence="8">
    <location>
        <begin position="639"/>
        <end position="677"/>
    </location>
</feature>
<dbReference type="InterPro" id="IPR011990">
    <property type="entry name" value="TPR-like_helical_dom_sf"/>
</dbReference>
<keyword evidence="3" id="KW-0498">Mitosis</keyword>
<feature type="compositionally biased region" description="Low complexity" evidence="8">
    <location>
        <begin position="54"/>
        <end position="67"/>
    </location>
</feature>
<feature type="compositionally biased region" description="Polar residues" evidence="8">
    <location>
        <begin position="446"/>
        <end position="458"/>
    </location>
</feature>
<feature type="compositionally biased region" description="Basic and acidic residues" evidence="8">
    <location>
        <begin position="1"/>
        <end position="11"/>
    </location>
</feature>
<reference evidence="9" key="1">
    <citation type="submission" date="2022-07" db="EMBL/GenBank/DDBJ databases">
        <title>Phylogenomic reconstructions and comparative analyses of Kickxellomycotina fungi.</title>
        <authorList>
            <person name="Reynolds N.K."/>
            <person name="Stajich J.E."/>
            <person name="Barry K."/>
            <person name="Grigoriev I.V."/>
            <person name="Crous P."/>
            <person name="Smith M.E."/>
        </authorList>
    </citation>
    <scope>NUCLEOTIDE SEQUENCE</scope>
    <source>
        <strain evidence="9">NBRC 100468</strain>
    </source>
</reference>
<feature type="region of interest" description="Disordered" evidence="8">
    <location>
        <begin position="1028"/>
        <end position="1061"/>
    </location>
</feature>
<dbReference type="PANTHER" id="PTHR12558:SF9">
    <property type="entry name" value="CELL DIVISION CYCLE PROTEIN 16 HOMOLOG"/>
    <property type="match status" value="1"/>
</dbReference>
<feature type="compositionally biased region" description="Polar residues" evidence="8">
    <location>
        <begin position="245"/>
        <end position="254"/>
    </location>
</feature>
<comment type="caution">
    <text evidence="9">The sequence shown here is derived from an EMBL/GenBank/DDBJ whole genome shotgun (WGS) entry which is preliminary data.</text>
</comment>
<dbReference type="PROSITE" id="PS50293">
    <property type="entry name" value="TPR_REGION"/>
    <property type="match status" value="1"/>
</dbReference>
<feature type="region of interest" description="Disordered" evidence="8">
    <location>
        <begin position="219"/>
        <end position="254"/>
    </location>
</feature>
<dbReference type="PANTHER" id="PTHR12558">
    <property type="entry name" value="CELL DIVISION CYCLE 16,23,27"/>
    <property type="match status" value="1"/>
</dbReference>
<feature type="region of interest" description="Disordered" evidence="8">
    <location>
        <begin position="1"/>
        <end position="190"/>
    </location>
</feature>
<feature type="compositionally biased region" description="Low complexity" evidence="8">
    <location>
        <begin position="136"/>
        <end position="164"/>
    </location>
</feature>
<evidence type="ECO:0000256" key="2">
    <source>
        <dbReference type="ARBA" id="ARBA00022737"/>
    </source>
</evidence>
<feature type="region of interest" description="Disordered" evidence="8">
    <location>
        <begin position="1127"/>
        <end position="1147"/>
    </location>
</feature>
<feature type="region of interest" description="Disordered" evidence="8">
    <location>
        <begin position="446"/>
        <end position="470"/>
    </location>
</feature>
<evidence type="ECO:0000256" key="5">
    <source>
        <dbReference type="ARBA" id="ARBA00022803"/>
    </source>
</evidence>
<dbReference type="GO" id="GO:0005737">
    <property type="term" value="C:cytoplasm"/>
    <property type="evidence" value="ECO:0007669"/>
    <property type="project" value="TreeGrafter"/>
</dbReference>
<evidence type="ECO:0000313" key="10">
    <source>
        <dbReference type="Proteomes" id="UP001150538"/>
    </source>
</evidence>
<proteinExistence type="predicted"/>
<dbReference type="EMBL" id="JANBPU010000150">
    <property type="protein sequence ID" value="KAJ1915355.1"/>
    <property type="molecule type" value="Genomic_DNA"/>
</dbReference>
<keyword evidence="6" id="KW-0131">Cell cycle</keyword>
<evidence type="ECO:0000256" key="4">
    <source>
        <dbReference type="ARBA" id="ARBA00022786"/>
    </source>
</evidence>
<feature type="compositionally biased region" description="Low complexity" evidence="8">
    <location>
        <begin position="663"/>
        <end position="673"/>
    </location>
</feature>
<dbReference type="PROSITE" id="PS50005">
    <property type="entry name" value="TPR"/>
    <property type="match status" value="1"/>
</dbReference>
<dbReference type="InterPro" id="IPR019734">
    <property type="entry name" value="TPR_rpt"/>
</dbReference>
<gene>
    <name evidence="9" type="ORF">H4219_004371</name>
</gene>
<feature type="region of interest" description="Disordered" evidence="8">
    <location>
        <begin position="1621"/>
        <end position="1645"/>
    </location>
</feature>
<feature type="compositionally biased region" description="Polar residues" evidence="8">
    <location>
        <begin position="17"/>
        <end position="41"/>
    </location>
</feature>
<keyword evidence="4" id="KW-0833">Ubl conjugation pathway</keyword>
<feature type="compositionally biased region" description="Polar residues" evidence="8">
    <location>
        <begin position="639"/>
        <end position="662"/>
    </location>
</feature>
<dbReference type="GO" id="GO:0051301">
    <property type="term" value="P:cell division"/>
    <property type="evidence" value="ECO:0007669"/>
    <property type="project" value="UniProtKB-KW"/>
</dbReference>
<dbReference type="GO" id="GO:0045842">
    <property type="term" value="P:positive regulation of mitotic metaphase/anaphase transition"/>
    <property type="evidence" value="ECO:0007669"/>
    <property type="project" value="TreeGrafter"/>
</dbReference>
<dbReference type="GO" id="GO:0031145">
    <property type="term" value="P:anaphase-promoting complex-dependent catabolic process"/>
    <property type="evidence" value="ECO:0007669"/>
    <property type="project" value="TreeGrafter"/>
</dbReference>
<feature type="compositionally biased region" description="Polar residues" evidence="8">
    <location>
        <begin position="1496"/>
        <end position="1509"/>
    </location>
</feature>
<dbReference type="OrthoDB" id="10006270at2759"/>
<dbReference type="Proteomes" id="UP001150538">
    <property type="component" value="Unassembled WGS sequence"/>
</dbReference>
<name>A0A9W7ZXM2_9FUNG</name>
<feature type="compositionally biased region" description="Acidic residues" evidence="8">
    <location>
        <begin position="1691"/>
        <end position="1715"/>
    </location>
</feature>
<feature type="compositionally biased region" description="Polar residues" evidence="8">
    <location>
        <begin position="358"/>
        <end position="369"/>
    </location>
</feature>
<protein>
    <submittedName>
        <fullName evidence="9">Uncharacterized protein</fullName>
    </submittedName>
</protein>
<dbReference type="SMART" id="SM00028">
    <property type="entry name" value="TPR"/>
    <property type="match status" value="4"/>
</dbReference>
<feature type="region of interest" description="Disordered" evidence="8">
    <location>
        <begin position="1496"/>
        <end position="1517"/>
    </location>
</feature>
<evidence type="ECO:0000256" key="3">
    <source>
        <dbReference type="ARBA" id="ARBA00022776"/>
    </source>
</evidence>
<feature type="compositionally biased region" description="Gly residues" evidence="8">
    <location>
        <begin position="1044"/>
        <end position="1054"/>
    </location>
</feature>
<feature type="compositionally biased region" description="Gly residues" evidence="8">
    <location>
        <begin position="231"/>
        <end position="242"/>
    </location>
</feature>
<sequence>MSRRRDPEAGGRGRVATRSSQLTGNTDSIEVSESASQQQFTTRNVASRGRRVRAAAAAAASITNRSRGGAQGESARQHTVITATSSTSTGSSLNSSRRQASTANRSTNASSTLQTPVSSAPPAVQPNISSRPQRRAAQVANAHLAAQLQSRRQQQQQAQTNAQSRGILPPRPSPRQAAIAESPSEQRQQNRRAFAGINTTAAATGGRISPSLVSPRWQTSFNTLNTTPSSGGRGGGGGGGIGQFRSPSPTHIMNQSSPIFEAREPYLVRGRGGARGSINTTTPPTARYPVSNGGSQNIRLTPTAGSTIGNPNSSLRNQKQIEGSIQPNKLPPPPPQFGLTPLNKQASSSASSTSALSYTNTGNVNNNHGDANEINKGNVVMDQVVIYLRKLCRMAIKDMMYSTAIVWGERLVRMTGDLDDLEVLVKALMANGQYRQADQWLQLTSRQATPPPSKNQGLQPPMSHFGNGGGDAPATSTGLFRFKSEDIMKHSGCRYLASIIATRIGRPQDTMKFLDPVFDFQNIDDSQDCYEEEGDDDKVMKYHSGKCGINVTPTPAHFNTKPNNAGGGTKPENECHQNQQTINTIIKVRSFNQLSRAMYLKGLALVQSYTIEGYFDTSKIMNEQQQQLDVLFPLPFTQNNPAATKKSQNHGSNPDSNNNALPGSSQDDSGSYGSEDDNAQMAKQAIRACWVRSVIVDPRCWEAWISLRLYGLLSPKEEILLIESIDWKERCQGYEQVAEFMMNYMLATSTMFAATNNSITSISSTGDKEKALQNTANNDSSSSSVVERSISYLIEKYPGMINRDPTILIPIARKSLEMGRPQKTINIISKVLDDLPFHNSSLALKVTSLLMKGDKPELFKLAHYIADYHGVSALGASYNQASVTNASLVLGNTNVGGGGYSGLLNDPAAGGLSGMSKIVGPATVTSRLKCGLSSVPIYPCMIGGNGLALADEMAESSGSGALVPNPSSAEAFGGTTLAWYAIGCYYLCCAAQLIYESECPGSKYQSSSGSGMFMRGFPIFPTLTTLGGGSGGGDTNKSGDPDGDGGGMRIGGPSGKPLSPAAERALTEARRWLAKCTWTASRSSDAWLAFAQTFILSRDWESASKALYTAVSMSGLGEVINTTGFSSINDDDDDDDDDDRFLNSASSTANNIPLPPLPESRIIRTQVAYTPLVSLGIVYLRMGDLEMSWACFDEVARQLTGWGISIWTRALQLSLSTSQDSSSSTSANISGWRKIRDTITSVVDPLLINELGTLYYQQKKYSQAMAYFEAGVEGFINQSRFETRVLSGIENVIGGQNTVVDSKTKFGQKSSSSSSVAPACTINTDKQPIPKTIEGDVGSGGREELMLTIRLNLATVYRKIGKYEKAITEFDQILEKDPNLVDGLLGAAFSRHMYVSSLPDSSGILETTRMKVFLLDEAIEMYHQALALRPNDSMANDLLTVALQQSTTVNVSDSFIRASANNSGAATNLMATSRNQVIGNNSSKGKDIEIEESKGFSSFDTPLHQNPRLTSDDGHSGLSKNLYTEIREFQTPRLFRRGSRSRLRSGSMVRSTEVTPLGGIGKIPGTRFRGGRGGGVPGISPNPFGSESSSHYTPGSVLQHRSNRVGNMMTMSLMPETPYYGSNSSGGAGGGNVHDESPTLNPTQVLGGGSNDAGLLAQIPAVRPNPLPPHYPAVAPSHSNSSNGMMALSEGEGDNVEDGDEDEDMEMESDDMEMD</sequence>
<keyword evidence="1" id="KW-0132">Cell division</keyword>
<keyword evidence="10" id="KW-1185">Reference proteome</keyword>
<evidence type="ECO:0000256" key="7">
    <source>
        <dbReference type="PROSITE-ProRule" id="PRU00339"/>
    </source>
</evidence>
<dbReference type="Gene3D" id="1.25.40.10">
    <property type="entry name" value="Tetratricopeptide repeat domain"/>
    <property type="match status" value="1"/>
</dbReference>
<dbReference type="GO" id="GO:0016567">
    <property type="term" value="P:protein ubiquitination"/>
    <property type="evidence" value="ECO:0007669"/>
    <property type="project" value="TreeGrafter"/>
</dbReference>
<feature type="compositionally biased region" description="Acidic residues" evidence="8">
    <location>
        <begin position="1129"/>
        <end position="1139"/>
    </location>
</feature>
<feature type="compositionally biased region" description="Polar residues" evidence="8">
    <location>
        <begin position="219"/>
        <end position="230"/>
    </location>
</feature>
<keyword evidence="2" id="KW-0677">Repeat</keyword>